<comment type="similarity">
    <text evidence="1 4">Belongs to the SIS family. GutQ/KpsF subfamily.</text>
</comment>
<dbReference type="RefSeq" id="WP_044616547.1">
    <property type="nucleotide sequence ID" value="NZ_CP007142.1"/>
</dbReference>
<feature type="site" description="Catalytically relevant" evidence="6">
    <location>
        <position position="143"/>
    </location>
</feature>
<feature type="site" description="Catalytically relevant" evidence="6">
    <location>
        <position position="184"/>
    </location>
</feature>
<dbReference type="PROSITE" id="PS51371">
    <property type="entry name" value="CBS"/>
    <property type="match status" value="2"/>
</dbReference>
<evidence type="ECO:0000259" key="8">
    <source>
        <dbReference type="PROSITE" id="PS51371"/>
    </source>
</evidence>
<dbReference type="EC" id="5.3.1.13" evidence="4"/>
<feature type="domain" description="CBS" evidence="8">
    <location>
        <begin position="201"/>
        <end position="258"/>
    </location>
</feature>
<name>A0A0C5VHZ4_9GAMM</name>
<dbReference type="Gene3D" id="3.10.580.10">
    <property type="entry name" value="CBS-domain"/>
    <property type="match status" value="1"/>
</dbReference>
<dbReference type="PROSITE" id="PS51464">
    <property type="entry name" value="SIS"/>
    <property type="match status" value="1"/>
</dbReference>
<feature type="site" description="Catalytically relevant" evidence="6">
    <location>
        <position position="50"/>
    </location>
</feature>
<dbReference type="PANTHER" id="PTHR42745:SF1">
    <property type="entry name" value="ARABINOSE 5-PHOSPHATE ISOMERASE KDSD"/>
    <property type="match status" value="1"/>
</dbReference>
<dbReference type="AlphaFoldDB" id="A0A0C5VHZ4"/>
<accession>A0A0C5VHZ4</accession>
<organism evidence="10 11">
    <name type="scientific">Gynuella sunshinyii YC6258</name>
    <dbReference type="NCBI Taxonomy" id="1445510"/>
    <lineage>
        <taxon>Bacteria</taxon>
        <taxon>Pseudomonadati</taxon>
        <taxon>Pseudomonadota</taxon>
        <taxon>Gammaproteobacteria</taxon>
        <taxon>Oceanospirillales</taxon>
        <taxon>Saccharospirillaceae</taxon>
        <taxon>Gynuella</taxon>
    </lineage>
</organism>
<dbReference type="FunFam" id="3.40.50.10490:FF:000011">
    <property type="entry name" value="Arabinose 5-phosphate isomerase"/>
    <property type="match status" value="1"/>
</dbReference>
<dbReference type="SUPFAM" id="SSF53697">
    <property type="entry name" value="SIS domain"/>
    <property type="match status" value="1"/>
</dbReference>
<keyword evidence="2" id="KW-0677">Repeat</keyword>
<feature type="domain" description="CBS" evidence="8">
    <location>
        <begin position="266"/>
        <end position="317"/>
    </location>
</feature>
<dbReference type="PATRIC" id="fig|1445510.3.peg.1810"/>
<dbReference type="InterPro" id="IPR046348">
    <property type="entry name" value="SIS_dom_sf"/>
</dbReference>
<dbReference type="OrthoDB" id="9762536at2"/>
<keyword evidence="3 7" id="KW-0129">CBS domain</keyword>
<evidence type="ECO:0000256" key="4">
    <source>
        <dbReference type="PIRNR" id="PIRNR004692"/>
    </source>
</evidence>
<dbReference type="InterPro" id="IPR035474">
    <property type="entry name" value="SIS_Kpsf"/>
</dbReference>
<evidence type="ECO:0000256" key="6">
    <source>
        <dbReference type="PIRSR" id="PIRSR004692-3"/>
    </source>
</evidence>
<dbReference type="Gene3D" id="3.40.50.10490">
    <property type="entry name" value="Glucose-6-phosphate isomerase like protein, domain 1"/>
    <property type="match status" value="1"/>
</dbReference>
<evidence type="ECO:0000256" key="7">
    <source>
        <dbReference type="PROSITE-ProRule" id="PRU00703"/>
    </source>
</evidence>
<gene>
    <name evidence="10" type="ORF">YC6258_01847</name>
</gene>
<dbReference type="InterPro" id="IPR046342">
    <property type="entry name" value="CBS_dom_sf"/>
</dbReference>
<evidence type="ECO:0000256" key="3">
    <source>
        <dbReference type="ARBA" id="ARBA00023122"/>
    </source>
</evidence>
<feature type="site" description="Catalytically relevant" evidence="6">
    <location>
        <position position="102"/>
    </location>
</feature>
<keyword evidence="4 10" id="KW-0413">Isomerase</keyword>
<protein>
    <recommendedName>
        <fullName evidence="4">Arabinose 5-phosphate isomerase</fullName>
        <shortName evidence="4">API</shortName>
        <ecNumber evidence="4">5.3.1.13</ecNumber>
    </recommendedName>
</protein>
<dbReference type="CDD" id="cd04604">
    <property type="entry name" value="CBS_pair_SIS_assoc"/>
    <property type="match status" value="1"/>
</dbReference>
<dbReference type="GO" id="GO:0046872">
    <property type="term" value="F:metal ion binding"/>
    <property type="evidence" value="ECO:0007669"/>
    <property type="project" value="UniProtKB-KW"/>
</dbReference>
<dbReference type="PIRSF" id="PIRSF004692">
    <property type="entry name" value="KdsD_KpsF"/>
    <property type="match status" value="1"/>
</dbReference>
<reference evidence="10 11" key="1">
    <citation type="submission" date="2014-01" db="EMBL/GenBank/DDBJ databases">
        <title>Full genme sequencing of cellulolytic bacterium Gynuella sunshinyii YC6258T gen. nov., sp. nov.</title>
        <authorList>
            <person name="Khan H."/>
            <person name="Chung E.J."/>
            <person name="Chung Y.R."/>
        </authorList>
    </citation>
    <scope>NUCLEOTIDE SEQUENCE [LARGE SCALE GENOMIC DNA]</scope>
    <source>
        <strain evidence="10 11">YC6258</strain>
    </source>
</reference>
<dbReference type="Pfam" id="PF01380">
    <property type="entry name" value="SIS"/>
    <property type="match status" value="1"/>
</dbReference>
<feature type="domain" description="SIS" evidence="9">
    <location>
        <begin position="32"/>
        <end position="175"/>
    </location>
</feature>
<dbReference type="KEGG" id="gsn:YC6258_01847"/>
<keyword evidence="5" id="KW-0479">Metal-binding</keyword>
<dbReference type="NCBIfam" id="TIGR00393">
    <property type="entry name" value="kpsF"/>
    <property type="match status" value="1"/>
</dbReference>
<sequence length="317" mass="34448">MDILETARNVISTEIDALTSMNKRLDQRFEKAVEIVQQSRGRVVVVGMGKSGIVGHKIAATLASTGTPSFFVHPGEAFHGDLGMIRPMDVALLISNSGETEEVIRLLSFLEYQQNAVIAMTGNPDSTLARHADTVLDISVDREACSNNLAPTSSTTATLVMGDALAVTLSSLKNFQPEDFARFHPGGNLGRRLLTRVKDIMHSRSLPVCSPEATFREVVHVMTEGRLGVALIMNGASLRGIITDGDVRRTLELNDNPLALLASEVMTSNPKTINENERFAVAEEYMNQNKINALVVVNDEGTVSGILQIYDLQRSNS</sequence>
<evidence type="ECO:0000256" key="1">
    <source>
        <dbReference type="ARBA" id="ARBA00008165"/>
    </source>
</evidence>
<proteinExistence type="inferred from homology"/>
<dbReference type="Pfam" id="PF00571">
    <property type="entry name" value="CBS"/>
    <property type="match status" value="2"/>
</dbReference>
<evidence type="ECO:0000259" key="9">
    <source>
        <dbReference type="PROSITE" id="PS51464"/>
    </source>
</evidence>
<dbReference type="PANTHER" id="PTHR42745">
    <property type="match status" value="1"/>
</dbReference>
<evidence type="ECO:0000313" key="10">
    <source>
        <dbReference type="EMBL" id="AJQ93891.1"/>
    </source>
</evidence>
<dbReference type="GO" id="GO:1901135">
    <property type="term" value="P:carbohydrate derivative metabolic process"/>
    <property type="evidence" value="ECO:0007669"/>
    <property type="project" value="InterPro"/>
</dbReference>
<evidence type="ECO:0000256" key="2">
    <source>
        <dbReference type="ARBA" id="ARBA00022737"/>
    </source>
</evidence>
<dbReference type="CDD" id="cd05014">
    <property type="entry name" value="SIS_Kpsf"/>
    <property type="match status" value="1"/>
</dbReference>
<comment type="catalytic activity">
    <reaction evidence="4">
        <text>D-arabinose 5-phosphate = D-ribulose 5-phosphate</text>
        <dbReference type="Rhea" id="RHEA:23104"/>
        <dbReference type="ChEBI" id="CHEBI:57693"/>
        <dbReference type="ChEBI" id="CHEBI:58121"/>
        <dbReference type="EC" id="5.3.1.13"/>
    </reaction>
</comment>
<dbReference type="Proteomes" id="UP000032266">
    <property type="component" value="Chromosome"/>
</dbReference>
<feature type="binding site" evidence="5">
    <location>
        <position position="73"/>
    </location>
    <ligand>
        <name>Zn(2+)</name>
        <dbReference type="ChEBI" id="CHEBI:29105"/>
    </ligand>
</feature>
<dbReference type="SMART" id="SM00116">
    <property type="entry name" value="CBS"/>
    <property type="match status" value="2"/>
</dbReference>
<dbReference type="GO" id="GO:0019146">
    <property type="term" value="F:arabinose-5-phosphate isomerase activity"/>
    <property type="evidence" value="ECO:0007669"/>
    <property type="project" value="UniProtKB-EC"/>
</dbReference>
<dbReference type="InterPro" id="IPR050986">
    <property type="entry name" value="GutQ/KpsF_isomerases"/>
</dbReference>
<dbReference type="InterPro" id="IPR000644">
    <property type="entry name" value="CBS_dom"/>
</dbReference>
<evidence type="ECO:0000313" key="11">
    <source>
        <dbReference type="Proteomes" id="UP000032266"/>
    </source>
</evidence>
<dbReference type="InterPro" id="IPR004800">
    <property type="entry name" value="KdsD/KpsF-type"/>
</dbReference>
<keyword evidence="11" id="KW-1185">Reference proteome</keyword>
<dbReference type="EMBL" id="CP007142">
    <property type="protein sequence ID" value="AJQ93891.1"/>
    <property type="molecule type" value="Genomic_DNA"/>
</dbReference>
<evidence type="ECO:0000256" key="5">
    <source>
        <dbReference type="PIRSR" id="PIRSR004692-2"/>
    </source>
</evidence>
<dbReference type="HOGENOM" id="CLU_040681_13_1_6"/>
<dbReference type="STRING" id="1445510.YC6258_01847"/>
<dbReference type="GO" id="GO:0097367">
    <property type="term" value="F:carbohydrate derivative binding"/>
    <property type="evidence" value="ECO:0007669"/>
    <property type="project" value="InterPro"/>
</dbReference>
<dbReference type="GO" id="GO:0005975">
    <property type="term" value="P:carbohydrate metabolic process"/>
    <property type="evidence" value="ECO:0007669"/>
    <property type="project" value="InterPro"/>
</dbReference>
<dbReference type="InterPro" id="IPR001347">
    <property type="entry name" value="SIS_dom"/>
</dbReference>
<keyword evidence="5" id="KW-0862">Zinc</keyword>